<name>A0AA88M9S7_CHASR</name>
<dbReference type="AlphaFoldDB" id="A0AA88M9S7"/>
<evidence type="ECO:0000313" key="2">
    <source>
        <dbReference type="EMBL" id="KAK2833754.1"/>
    </source>
</evidence>
<gene>
    <name evidence="2" type="ORF">Q5P01_017643</name>
</gene>
<organism evidence="2 3">
    <name type="scientific">Channa striata</name>
    <name type="common">Snakehead murrel</name>
    <name type="synonym">Ophicephalus striatus</name>
    <dbReference type="NCBI Taxonomy" id="64152"/>
    <lineage>
        <taxon>Eukaryota</taxon>
        <taxon>Metazoa</taxon>
        <taxon>Chordata</taxon>
        <taxon>Craniata</taxon>
        <taxon>Vertebrata</taxon>
        <taxon>Euteleostomi</taxon>
        <taxon>Actinopterygii</taxon>
        <taxon>Neopterygii</taxon>
        <taxon>Teleostei</taxon>
        <taxon>Neoteleostei</taxon>
        <taxon>Acanthomorphata</taxon>
        <taxon>Anabantaria</taxon>
        <taxon>Anabantiformes</taxon>
        <taxon>Channoidei</taxon>
        <taxon>Channidae</taxon>
        <taxon>Channa</taxon>
    </lineage>
</organism>
<accession>A0AA88M9S7</accession>
<dbReference type="Proteomes" id="UP001187415">
    <property type="component" value="Unassembled WGS sequence"/>
</dbReference>
<protein>
    <submittedName>
        <fullName evidence="2">Uncharacterized protein</fullName>
    </submittedName>
</protein>
<sequence>MGPLRLHGATWPVKGDGRWRRLLSASPSFFLRSPVLVFFSQKEKDRLKLVPTTECGDLRPCPRGSRPIRCALHPLLQRRGFCRSSAVQYQGAALKPTHRGEEGEEEGLEKFPPVQVRRMAEKEPDSPGKPRTLL</sequence>
<proteinExistence type="predicted"/>
<dbReference type="EMBL" id="JAUPFM010000013">
    <property type="protein sequence ID" value="KAK2833754.1"/>
    <property type="molecule type" value="Genomic_DNA"/>
</dbReference>
<keyword evidence="3" id="KW-1185">Reference proteome</keyword>
<feature type="compositionally biased region" description="Basic and acidic residues" evidence="1">
    <location>
        <begin position="118"/>
        <end position="128"/>
    </location>
</feature>
<comment type="caution">
    <text evidence="2">The sequence shown here is derived from an EMBL/GenBank/DDBJ whole genome shotgun (WGS) entry which is preliminary data.</text>
</comment>
<reference evidence="2" key="1">
    <citation type="submission" date="2023-07" db="EMBL/GenBank/DDBJ databases">
        <title>Chromosome-level Genome Assembly of Striped Snakehead (Channa striata).</title>
        <authorList>
            <person name="Liu H."/>
        </authorList>
    </citation>
    <scope>NUCLEOTIDE SEQUENCE</scope>
    <source>
        <strain evidence="2">Gz</strain>
        <tissue evidence="2">Muscle</tissue>
    </source>
</reference>
<evidence type="ECO:0000256" key="1">
    <source>
        <dbReference type="SAM" id="MobiDB-lite"/>
    </source>
</evidence>
<evidence type="ECO:0000313" key="3">
    <source>
        <dbReference type="Proteomes" id="UP001187415"/>
    </source>
</evidence>
<feature type="region of interest" description="Disordered" evidence="1">
    <location>
        <begin position="92"/>
        <end position="134"/>
    </location>
</feature>